<keyword evidence="8" id="KW-0106">Calcium</keyword>
<dbReference type="AlphaFoldDB" id="A0A2A9MEM6"/>
<comment type="caution">
    <text evidence="15">The sequence shown here is derived from an EMBL/GenBank/DDBJ whole genome shotgun (WGS) entry which is preliminary data.</text>
</comment>
<evidence type="ECO:0000256" key="10">
    <source>
        <dbReference type="ARBA" id="ARBA00023054"/>
    </source>
</evidence>
<keyword evidence="13" id="KW-0407">Ion channel</keyword>
<dbReference type="GeneID" id="40312165"/>
<evidence type="ECO:0000256" key="11">
    <source>
        <dbReference type="ARBA" id="ARBA00023065"/>
    </source>
</evidence>
<dbReference type="SMART" id="SM01415">
    <property type="entry name" value="DUF106"/>
    <property type="match status" value="1"/>
</dbReference>
<dbReference type="Pfam" id="PF01956">
    <property type="entry name" value="EMC3_TMCO1"/>
    <property type="match status" value="1"/>
</dbReference>
<dbReference type="STRING" id="94643.A0A2A9MEM6"/>
<keyword evidence="7" id="KW-0256">Endoplasmic reticulum</keyword>
<evidence type="ECO:0000256" key="13">
    <source>
        <dbReference type="ARBA" id="ARBA00023303"/>
    </source>
</evidence>
<dbReference type="OrthoDB" id="342726at2759"/>
<keyword evidence="5" id="KW-0107">Calcium channel</keyword>
<comment type="subcellular location">
    <subcellularLocation>
        <location evidence="1">Endoplasmic reticulum membrane</location>
        <topology evidence="1">Multi-pass membrane protein</topology>
    </subcellularLocation>
</comment>
<reference evidence="15 16" key="1">
    <citation type="submission" date="2017-09" db="EMBL/GenBank/DDBJ databases">
        <title>Genome sequencing of Besnoitia besnoiti strain Bb-Ger1.</title>
        <authorList>
            <person name="Schares G."/>
            <person name="Venepally P."/>
            <person name="Lorenzi H.A."/>
        </authorList>
    </citation>
    <scope>NUCLEOTIDE SEQUENCE [LARGE SCALE GENOMIC DNA]</scope>
    <source>
        <strain evidence="15 16">Bb-Ger1</strain>
    </source>
</reference>
<dbReference type="Proteomes" id="UP000224006">
    <property type="component" value="Unassembled WGS sequence"/>
</dbReference>
<protein>
    <submittedName>
        <fullName evidence="15">Putative integral membrane protein</fullName>
    </submittedName>
</protein>
<dbReference type="GO" id="GO:0032469">
    <property type="term" value="P:endoplasmic reticulum calcium ion homeostasis"/>
    <property type="evidence" value="ECO:0007669"/>
    <property type="project" value="InterPro"/>
</dbReference>
<evidence type="ECO:0000256" key="3">
    <source>
        <dbReference type="ARBA" id="ARBA00022448"/>
    </source>
</evidence>
<proteinExistence type="inferred from homology"/>
<evidence type="ECO:0000256" key="5">
    <source>
        <dbReference type="ARBA" id="ARBA00022673"/>
    </source>
</evidence>
<keyword evidence="16" id="KW-1185">Reference proteome</keyword>
<dbReference type="GO" id="GO:0005789">
    <property type="term" value="C:endoplasmic reticulum membrane"/>
    <property type="evidence" value="ECO:0007669"/>
    <property type="project" value="UniProtKB-SubCell"/>
</dbReference>
<keyword evidence="9 14" id="KW-1133">Transmembrane helix</keyword>
<comment type="similarity">
    <text evidence="2">Belongs to the TMCO1 family.</text>
</comment>
<sequence>MPVDQAAFSAAGGDGGAPAPFLSVDPSNTLLIFSLGVAVGLFSEILSYFFIYRHEEFYRLQEECKKLYRELDALEVVCGSDATGKRSGRGSKAAEQVEKKIQRKTKQMASYRQKGNLMVGLLLMVSMPLVYASFDERPAAYLPFQPIFPFSMVLRYSAPAAPGGAAAAATESPAGLPAGTSLCAAAGFFMLTMMSTRMSLQKMFGYGTRRGVAKM</sequence>
<evidence type="ECO:0000256" key="14">
    <source>
        <dbReference type="SAM" id="Phobius"/>
    </source>
</evidence>
<dbReference type="GO" id="GO:0005262">
    <property type="term" value="F:calcium channel activity"/>
    <property type="evidence" value="ECO:0007669"/>
    <property type="project" value="UniProtKB-KW"/>
</dbReference>
<evidence type="ECO:0000256" key="12">
    <source>
        <dbReference type="ARBA" id="ARBA00023136"/>
    </source>
</evidence>
<dbReference type="InterPro" id="IPR002809">
    <property type="entry name" value="EMC3/TMCO1"/>
</dbReference>
<dbReference type="RefSeq" id="XP_029218096.1">
    <property type="nucleotide sequence ID" value="XM_029365612.1"/>
</dbReference>
<evidence type="ECO:0000313" key="16">
    <source>
        <dbReference type="Proteomes" id="UP000224006"/>
    </source>
</evidence>
<accession>A0A2A9MEM6</accession>
<evidence type="ECO:0000256" key="2">
    <source>
        <dbReference type="ARBA" id="ARBA00006537"/>
    </source>
</evidence>
<feature type="transmembrane region" description="Helical" evidence="14">
    <location>
        <begin position="30"/>
        <end position="51"/>
    </location>
</feature>
<keyword evidence="10" id="KW-0175">Coiled coil</keyword>
<keyword evidence="6 14" id="KW-0812">Transmembrane</keyword>
<keyword evidence="3" id="KW-0813">Transport</keyword>
<dbReference type="InterPro" id="IPR008559">
    <property type="entry name" value="TMCO1"/>
</dbReference>
<name>A0A2A9MEM6_BESBE</name>
<evidence type="ECO:0000256" key="6">
    <source>
        <dbReference type="ARBA" id="ARBA00022692"/>
    </source>
</evidence>
<organism evidence="15 16">
    <name type="scientific">Besnoitia besnoiti</name>
    <name type="common">Apicomplexan protozoan</name>
    <dbReference type="NCBI Taxonomy" id="94643"/>
    <lineage>
        <taxon>Eukaryota</taxon>
        <taxon>Sar</taxon>
        <taxon>Alveolata</taxon>
        <taxon>Apicomplexa</taxon>
        <taxon>Conoidasida</taxon>
        <taxon>Coccidia</taxon>
        <taxon>Eucoccidiorida</taxon>
        <taxon>Eimeriorina</taxon>
        <taxon>Sarcocystidae</taxon>
        <taxon>Besnoitia</taxon>
    </lineage>
</organism>
<evidence type="ECO:0000313" key="15">
    <source>
        <dbReference type="EMBL" id="PFH34087.1"/>
    </source>
</evidence>
<dbReference type="KEGG" id="bbes:BESB_072390"/>
<feature type="transmembrane region" description="Helical" evidence="14">
    <location>
        <begin position="174"/>
        <end position="194"/>
    </location>
</feature>
<gene>
    <name evidence="15" type="ORF">BESB_072390</name>
</gene>
<evidence type="ECO:0000256" key="8">
    <source>
        <dbReference type="ARBA" id="ARBA00022837"/>
    </source>
</evidence>
<keyword evidence="12 14" id="KW-0472">Membrane</keyword>
<keyword evidence="4" id="KW-0109">Calcium transport</keyword>
<evidence type="ECO:0000256" key="9">
    <source>
        <dbReference type="ARBA" id="ARBA00022989"/>
    </source>
</evidence>
<dbReference type="PANTHER" id="PTHR20917:SF0">
    <property type="entry name" value="CALCIUM LOAD-ACTIVATED CALCIUM CHANNEL"/>
    <property type="match status" value="1"/>
</dbReference>
<evidence type="ECO:0000256" key="7">
    <source>
        <dbReference type="ARBA" id="ARBA00022824"/>
    </source>
</evidence>
<evidence type="ECO:0000256" key="4">
    <source>
        <dbReference type="ARBA" id="ARBA00022568"/>
    </source>
</evidence>
<feature type="transmembrane region" description="Helical" evidence="14">
    <location>
        <begin position="115"/>
        <end position="134"/>
    </location>
</feature>
<dbReference type="VEuPathDB" id="ToxoDB:BESB_072390"/>
<evidence type="ECO:0000256" key="1">
    <source>
        <dbReference type="ARBA" id="ARBA00004477"/>
    </source>
</evidence>
<keyword evidence="11" id="KW-0406">Ion transport</keyword>
<dbReference type="PANTHER" id="PTHR20917">
    <property type="entry name" value="PNAS-RELATED"/>
    <property type="match status" value="1"/>
</dbReference>
<dbReference type="EMBL" id="NWUJ01000007">
    <property type="protein sequence ID" value="PFH34087.1"/>
    <property type="molecule type" value="Genomic_DNA"/>
</dbReference>